<feature type="transmembrane region" description="Helical" evidence="4">
    <location>
        <begin position="218"/>
        <end position="236"/>
    </location>
</feature>
<dbReference type="InterPro" id="IPR000160">
    <property type="entry name" value="GGDEF_dom"/>
</dbReference>
<comment type="catalytic activity">
    <reaction evidence="2">
        <text>2 GTP = 3',3'-c-di-GMP + 2 diphosphate</text>
        <dbReference type="Rhea" id="RHEA:24898"/>
        <dbReference type="ChEBI" id="CHEBI:33019"/>
        <dbReference type="ChEBI" id="CHEBI:37565"/>
        <dbReference type="ChEBI" id="CHEBI:58805"/>
        <dbReference type="EC" id="2.7.7.65"/>
    </reaction>
</comment>
<keyword evidence="5" id="KW-0732">Signal</keyword>
<dbReference type="SUPFAM" id="SSF55073">
    <property type="entry name" value="Nucleotide cyclase"/>
    <property type="match status" value="1"/>
</dbReference>
<dbReference type="EC" id="2.7.7.65" evidence="1"/>
<dbReference type="NCBIfam" id="TIGR00254">
    <property type="entry name" value="GGDEF"/>
    <property type="match status" value="1"/>
</dbReference>
<reference evidence="8" key="1">
    <citation type="journal article" date="2019" name="Int. J. Syst. Evol. Microbiol.">
        <title>The Global Catalogue of Microorganisms (GCM) 10K type strain sequencing project: providing services to taxonomists for standard genome sequencing and annotation.</title>
        <authorList>
            <consortium name="The Broad Institute Genomics Platform"/>
            <consortium name="The Broad Institute Genome Sequencing Center for Infectious Disease"/>
            <person name="Wu L."/>
            <person name="Ma J."/>
        </authorList>
    </citation>
    <scope>NUCLEOTIDE SEQUENCE [LARGE SCALE GENOMIC DNA]</scope>
    <source>
        <strain evidence="8">CGMCC 1.15922</strain>
    </source>
</reference>
<keyword evidence="4" id="KW-1133">Transmembrane helix</keyword>
<feature type="signal peptide" evidence="5">
    <location>
        <begin position="1"/>
        <end position="28"/>
    </location>
</feature>
<dbReference type="Pfam" id="PF00990">
    <property type="entry name" value="GGDEF"/>
    <property type="match status" value="1"/>
</dbReference>
<dbReference type="Proteomes" id="UP000626370">
    <property type="component" value="Unassembled WGS sequence"/>
</dbReference>
<feature type="coiled-coil region" evidence="3">
    <location>
        <begin position="141"/>
        <end position="220"/>
    </location>
</feature>
<dbReference type="CDD" id="cd01949">
    <property type="entry name" value="GGDEF"/>
    <property type="match status" value="1"/>
</dbReference>
<evidence type="ECO:0000259" key="6">
    <source>
        <dbReference type="PROSITE" id="PS50887"/>
    </source>
</evidence>
<dbReference type="PROSITE" id="PS50887">
    <property type="entry name" value="GGDEF"/>
    <property type="match status" value="1"/>
</dbReference>
<dbReference type="InterPro" id="IPR011990">
    <property type="entry name" value="TPR-like_helical_dom_sf"/>
</dbReference>
<dbReference type="PANTHER" id="PTHR45138:SF9">
    <property type="entry name" value="DIGUANYLATE CYCLASE DGCM-RELATED"/>
    <property type="match status" value="1"/>
</dbReference>
<keyword evidence="8" id="KW-1185">Reference proteome</keyword>
<keyword evidence="4" id="KW-0812">Transmembrane</keyword>
<dbReference type="InterPro" id="IPR050469">
    <property type="entry name" value="Diguanylate_Cyclase"/>
</dbReference>
<evidence type="ECO:0000256" key="4">
    <source>
        <dbReference type="SAM" id="Phobius"/>
    </source>
</evidence>
<protein>
    <recommendedName>
        <fullName evidence="1">diguanylate cyclase</fullName>
        <ecNumber evidence="1">2.7.7.65</ecNumber>
    </recommendedName>
</protein>
<dbReference type="Gene3D" id="3.30.70.270">
    <property type="match status" value="1"/>
</dbReference>
<evidence type="ECO:0000256" key="1">
    <source>
        <dbReference type="ARBA" id="ARBA00012528"/>
    </source>
</evidence>
<name>A0ABQ3II05_9GAMM</name>
<keyword evidence="4" id="KW-0472">Membrane</keyword>
<accession>A0ABQ3II05</accession>
<dbReference type="EMBL" id="BNAH01000004">
    <property type="protein sequence ID" value="GHE84380.1"/>
    <property type="molecule type" value="Genomic_DNA"/>
</dbReference>
<evidence type="ECO:0000256" key="3">
    <source>
        <dbReference type="SAM" id="Coils"/>
    </source>
</evidence>
<feature type="chain" id="PRO_5045512700" description="diguanylate cyclase" evidence="5">
    <location>
        <begin position="29"/>
        <end position="417"/>
    </location>
</feature>
<organism evidence="7 8">
    <name type="scientific">Thalassotalea profundi</name>
    <dbReference type="NCBI Taxonomy" id="2036687"/>
    <lineage>
        <taxon>Bacteria</taxon>
        <taxon>Pseudomonadati</taxon>
        <taxon>Pseudomonadota</taxon>
        <taxon>Gammaproteobacteria</taxon>
        <taxon>Alteromonadales</taxon>
        <taxon>Colwelliaceae</taxon>
        <taxon>Thalassotalea</taxon>
    </lineage>
</organism>
<proteinExistence type="predicted"/>
<feature type="domain" description="GGDEF" evidence="6">
    <location>
        <begin position="279"/>
        <end position="412"/>
    </location>
</feature>
<dbReference type="SMART" id="SM00267">
    <property type="entry name" value="GGDEF"/>
    <property type="match status" value="1"/>
</dbReference>
<evidence type="ECO:0000256" key="5">
    <source>
        <dbReference type="SAM" id="SignalP"/>
    </source>
</evidence>
<dbReference type="PANTHER" id="PTHR45138">
    <property type="entry name" value="REGULATORY COMPONENTS OF SENSORY TRANSDUCTION SYSTEM"/>
    <property type="match status" value="1"/>
</dbReference>
<dbReference type="SUPFAM" id="SSF48452">
    <property type="entry name" value="TPR-like"/>
    <property type="match status" value="1"/>
</dbReference>
<comment type="caution">
    <text evidence="7">The sequence shown here is derived from an EMBL/GenBank/DDBJ whole genome shotgun (WGS) entry which is preliminary data.</text>
</comment>
<evidence type="ECO:0000256" key="2">
    <source>
        <dbReference type="ARBA" id="ARBA00034247"/>
    </source>
</evidence>
<dbReference type="InterPro" id="IPR043128">
    <property type="entry name" value="Rev_trsase/Diguanyl_cyclase"/>
</dbReference>
<dbReference type="InterPro" id="IPR029787">
    <property type="entry name" value="Nucleotide_cyclase"/>
</dbReference>
<keyword evidence="3" id="KW-0175">Coiled coil</keyword>
<evidence type="ECO:0000313" key="7">
    <source>
        <dbReference type="EMBL" id="GHE84380.1"/>
    </source>
</evidence>
<sequence length="417" mass="47500">MGISACKHVGIRLPICIALVLTCLSAQALQQAENTITHDIDQTILDSNVELEVRQSILTLIDKMESNDVISNDSIRAIENEPQPLNAAEYYLIYRVSAYISYQNGNIQKAINWANKAIGYQEQMLKSQLETPLFFDIYLTLSQYHNELEQYQQAYDNKEIYMSRYSASRSKLRDDRIAALNEKYETEIKQNENLLLESQNELKRLQIKEAENEKNVQLRNFIILILIAIVFLGLLLRQISVRKKLKILAKTDALTGLFNRRSLFRKGNQLVTEAVKEGRSVSTILLDIDFFKSINDNFGHDVGDKVIRMVADIGCETIRSRDYFARLGGEEFAAILPDATIEESKAFAERLREKVEQLDLSPLNINHKVTVSVGVANLEQVSPVFDNLLHAADEAMYNAKEQGRNRVCCYQPNNDVA</sequence>
<evidence type="ECO:0000313" key="8">
    <source>
        <dbReference type="Proteomes" id="UP000626370"/>
    </source>
</evidence>
<gene>
    <name evidence="7" type="ORF">GCM10011501_11340</name>
</gene>